<gene>
    <name evidence="3" type="ORF">CHYS00102_LOCUS5530</name>
</gene>
<keyword evidence="2" id="KW-1133">Transmembrane helix</keyword>
<proteinExistence type="predicted"/>
<reference evidence="3" key="1">
    <citation type="submission" date="2021-01" db="EMBL/GenBank/DDBJ databases">
        <authorList>
            <person name="Corre E."/>
            <person name="Pelletier E."/>
            <person name="Niang G."/>
            <person name="Scheremetjew M."/>
            <person name="Finn R."/>
            <person name="Kale V."/>
            <person name="Holt S."/>
            <person name="Cochrane G."/>
            <person name="Meng A."/>
            <person name="Brown T."/>
            <person name="Cohen L."/>
        </authorList>
    </citation>
    <scope>NUCLEOTIDE SEQUENCE</scope>
    <source>
        <strain evidence="3">308</strain>
    </source>
</reference>
<evidence type="ECO:0000256" key="2">
    <source>
        <dbReference type="SAM" id="Phobius"/>
    </source>
</evidence>
<evidence type="ECO:0000313" key="3">
    <source>
        <dbReference type="EMBL" id="CAD8878346.1"/>
    </source>
</evidence>
<dbReference type="AlphaFoldDB" id="A0A7S1B8G0"/>
<feature type="transmembrane region" description="Helical" evidence="2">
    <location>
        <begin position="198"/>
        <end position="217"/>
    </location>
</feature>
<keyword evidence="2" id="KW-0812">Transmembrane</keyword>
<feature type="transmembrane region" description="Helical" evidence="2">
    <location>
        <begin position="257"/>
        <end position="277"/>
    </location>
</feature>
<dbReference type="EMBL" id="HBFR01007655">
    <property type="protein sequence ID" value="CAD8878346.1"/>
    <property type="molecule type" value="Transcribed_RNA"/>
</dbReference>
<keyword evidence="2" id="KW-0472">Membrane</keyword>
<evidence type="ECO:0000256" key="1">
    <source>
        <dbReference type="SAM" id="MobiDB-lite"/>
    </source>
</evidence>
<feature type="transmembrane region" description="Helical" evidence="2">
    <location>
        <begin position="283"/>
        <end position="302"/>
    </location>
</feature>
<feature type="transmembrane region" description="Helical" evidence="2">
    <location>
        <begin position="154"/>
        <end position="178"/>
    </location>
</feature>
<feature type="transmembrane region" description="Helical" evidence="2">
    <location>
        <begin position="12"/>
        <end position="38"/>
    </location>
</feature>
<feature type="compositionally biased region" description="Basic and acidic residues" evidence="1">
    <location>
        <begin position="395"/>
        <end position="410"/>
    </location>
</feature>
<accession>A0A7S1B8G0</accession>
<feature type="transmembrane region" description="Helical" evidence="2">
    <location>
        <begin position="44"/>
        <end position="64"/>
    </location>
</feature>
<feature type="transmembrane region" description="Helical" evidence="2">
    <location>
        <begin position="223"/>
        <end position="245"/>
    </location>
</feature>
<name>A0A7S1B8G0_9STRA</name>
<protein>
    <submittedName>
        <fullName evidence="3">Uncharacterized protein</fullName>
    </submittedName>
</protein>
<feature type="compositionally biased region" description="Basic and acidic residues" evidence="1">
    <location>
        <begin position="359"/>
        <end position="375"/>
    </location>
</feature>
<sequence>MGNYKLDTPWKIHMHVFFAGILPLLNIATDLIIIWDYFMSYNDTYIFGVFGIAALALTTIGRVTKALATRNEEMCPLKSRILGILLHVSQLHPAYNIWTDIRRKERGDGSNTAMTVEVWAGSIFSILINLRFLLSHQKWSEWPIESAKHMDRKTISIFLSLAVALASLVHGALAVTIIHTPRSSGVMELYKSWKEKTFMLIHFLFTALLSLSSYALFWASFGAWVWAVLLPVALIVRPLAFNMFLNENCNISSTLSIALLVSPLWIFLEIPTLLTFVPDGNPVNATLPIFEAWLMIILCIYVPSSDLRDTALYSTEISPLQTLLENGLIPIMVGVTGIKALAGCLVYSHWTQAHSGGGSDDRTEASEESDERSLEAPEAADEPEEEARNLGEQSEDSKRAAKEFEEDTRLGEQAPESTGRSVAEAMQDLDLESV</sequence>
<feature type="region of interest" description="Disordered" evidence="1">
    <location>
        <begin position="352"/>
        <end position="434"/>
    </location>
</feature>
<organism evidence="3">
    <name type="scientific">Corethron hystrix</name>
    <dbReference type="NCBI Taxonomy" id="216773"/>
    <lineage>
        <taxon>Eukaryota</taxon>
        <taxon>Sar</taxon>
        <taxon>Stramenopiles</taxon>
        <taxon>Ochrophyta</taxon>
        <taxon>Bacillariophyta</taxon>
        <taxon>Coscinodiscophyceae</taxon>
        <taxon>Corethrophycidae</taxon>
        <taxon>Corethrales</taxon>
        <taxon>Corethraceae</taxon>
        <taxon>Corethron</taxon>
    </lineage>
</organism>